<dbReference type="EMBL" id="VIFY01000044">
    <property type="protein sequence ID" value="TQB73436.1"/>
    <property type="molecule type" value="Genomic_DNA"/>
</dbReference>
<keyword evidence="3" id="KW-1185">Reference proteome</keyword>
<evidence type="ECO:0000256" key="1">
    <source>
        <dbReference type="SAM" id="MobiDB-lite"/>
    </source>
</evidence>
<gene>
    <name evidence="2" type="ORF">MPDQ_005837</name>
</gene>
<evidence type="ECO:0008006" key="4">
    <source>
        <dbReference type="Google" id="ProtNLM"/>
    </source>
</evidence>
<evidence type="ECO:0000313" key="2">
    <source>
        <dbReference type="EMBL" id="TQB73436.1"/>
    </source>
</evidence>
<dbReference type="Proteomes" id="UP000319663">
    <property type="component" value="Unassembled WGS sequence"/>
</dbReference>
<feature type="compositionally biased region" description="Basic and acidic residues" evidence="1">
    <location>
        <begin position="31"/>
        <end position="43"/>
    </location>
</feature>
<evidence type="ECO:0000313" key="3">
    <source>
        <dbReference type="Proteomes" id="UP000319663"/>
    </source>
</evidence>
<accession>A0A507QW28</accession>
<dbReference type="OrthoDB" id="4357148at2759"/>
<comment type="caution">
    <text evidence="2">The sequence shown here is derived from an EMBL/GenBank/DDBJ whole genome shotgun (WGS) entry which is preliminary data.</text>
</comment>
<feature type="region of interest" description="Disordered" evidence="1">
    <location>
        <begin position="1"/>
        <end position="126"/>
    </location>
</feature>
<name>A0A507QW28_MONPU</name>
<dbReference type="AlphaFoldDB" id="A0A507QW28"/>
<feature type="compositionally biased region" description="Acidic residues" evidence="1">
    <location>
        <begin position="8"/>
        <end position="17"/>
    </location>
</feature>
<reference evidence="2 3" key="1">
    <citation type="submission" date="2019-06" db="EMBL/GenBank/DDBJ databases">
        <title>Wine fermentation using esterase from Monascus purpureus.</title>
        <authorList>
            <person name="Geng C."/>
            <person name="Zhang Y."/>
        </authorList>
    </citation>
    <scope>NUCLEOTIDE SEQUENCE [LARGE SCALE GENOMIC DNA]</scope>
    <source>
        <strain evidence="2">HQ1</strain>
    </source>
</reference>
<proteinExistence type="predicted"/>
<sequence>MSNREEREAEDNYEAENDASPVTGDITDNSYLRETRGVLRADDQLPVIPDQADYDDPMQPPYSNSNEQLADDEREAIDQNNILPGDRLRHAKARTQNAYNEGPDESDLPTDVREGNQGRSGTKRIT</sequence>
<organism evidence="2 3">
    <name type="scientific">Monascus purpureus</name>
    <name type="common">Red mold</name>
    <name type="synonym">Monascus anka</name>
    <dbReference type="NCBI Taxonomy" id="5098"/>
    <lineage>
        <taxon>Eukaryota</taxon>
        <taxon>Fungi</taxon>
        <taxon>Dikarya</taxon>
        <taxon>Ascomycota</taxon>
        <taxon>Pezizomycotina</taxon>
        <taxon>Eurotiomycetes</taxon>
        <taxon>Eurotiomycetidae</taxon>
        <taxon>Eurotiales</taxon>
        <taxon>Aspergillaceae</taxon>
        <taxon>Monascus</taxon>
    </lineage>
</organism>
<protein>
    <recommendedName>
        <fullName evidence="4">Histone chaperone domain-containing protein</fullName>
    </recommendedName>
</protein>